<dbReference type="RefSeq" id="WP_126610667.1">
    <property type="nucleotide sequence ID" value="NZ_CP034562.1"/>
</dbReference>
<evidence type="ECO:0008006" key="4">
    <source>
        <dbReference type="Google" id="ProtNLM"/>
    </source>
</evidence>
<evidence type="ECO:0000313" key="2">
    <source>
        <dbReference type="EMBL" id="AZQ60724.1"/>
    </source>
</evidence>
<keyword evidence="1" id="KW-0732">Signal</keyword>
<proteinExistence type="predicted"/>
<sequence length="282" mass="31584">MIFFKARCCFLALCLLLFSNVQAQDPYSTGTLFSFGASSMGMGNASMFTVDTWSSVNAIGRTSQLDNPSIAIGHNYSFQELSLSTKGVAAVFPFKHFVLSTSFLRFGDAVLSEQDISVGIAHQIGIVEMGLGTSWRQVGGNYLNHLSALLVHYHLVAHLSDYFSIGLNLKNIGQNNYEVGEFGADISSLYALGFEYKIDDELRFVTEINKLKYHDLSYKIGLEYSLHKSIIIRGGTTLFPVDIYLGTTVLYKYWSFDYAFATDDIFGWSHQFSLEYTITKRK</sequence>
<dbReference type="Proteomes" id="UP000267268">
    <property type="component" value="Chromosome 1"/>
</dbReference>
<organism evidence="2 3">
    <name type="scientific">Flammeovirga pectinis</name>
    <dbReference type="NCBI Taxonomy" id="2494373"/>
    <lineage>
        <taxon>Bacteria</taxon>
        <taxon>Pseudomonadati</taxon>
        <taxon>Bacteroidota</taxon>
        <taxon>Cytophagia</taxon>
        <taxon>Cytophagales</taxon>
        <taxon>Flammeovirgaceae</taxon>
        <taxon>Flammeovirga</taxon>
    </lineage>
</organism>
<dbReference type="KEGG" id="fll:EI427_00420"/>
<reference evidence="2 3" key="1">
    <citation type="submission" date="2018-12" db="EMBL/GenBank/DDBJ databases">
        <title>Flammeovirga pectinis sp. nov., isolated from the gut of the Korean scallop, Patinopecten yessoensis.</title>
        <authorList>
            <person name="Bae J.-W."/>
            <person name="Jeong Y.-S."/>
            <person name="Kang W."/>
        </authorList>
    </citation>
    <scope>NUCLEOTIDE SEQUENCE [LARGE SCALE GENOMIC DNA]</scope>
    <source>
        <strain evidence="2 3">L12M1</strain>
    </source>
</reference>
<feature type="chain" id="PRO_5018642735" description="PorV/PorQ family protein" evidence="1">
    <location>
        <begin position="24"/>
        <end position="282"/>
    </location>
</feature>
<dbReference type="EMBL" id="CP034562">
    <property type="protein sequence ID" value="AZQ60724.1"/>
    <property type="molecule type" value="Genomic_DNA"/>
</dbReference>
<feature type="signal peptide" evidence="1">
    <location>
        <begin position="1"/>
        <end position="23"/>
    </location>
</feature>
<keyword evidence="3" id="KW-1185">Reference proteome</keyword>
<evidence type="ECO:0000313" key="3">
    <source>
        <dbReference type="Proteomes" id="UP000267268"/>
    </source>
</evidence>
<protein>
    <recommendedName>
        <fullName evidence="4">PorV/PorQ family protein</fullName>
    </recommendedName>
</protein>
<name>A0A3Q9FMU7_9BACT</name>
<dbReference type="AlphaFoldDB" id="A0A3Q9FMU7"/>
<accession>A0A3Q9FMU7</accession>
<evidence type="ECO:0000256" key="1">
    <source>
        <dbReference type="SAM" id="SignalP"/>
    </source>
</evidence>
<dbReference type="OrthoDB" id="9786645at2"/>
<gene>
    <name evidence="2" type="ORF">EI427_00420</name>
</gene>